<dbReference type="GeneID" id="136800817"/>
<dbReference type="Gene3D" id="2.80.10.50">
    <property type="match status" value="1"/>
</dbReference>
<feature type="chain" id="PRO_5029556489" evidence="1">
    <location>
        <begin position="21"/>
        <end position="274"/>
    </location>
</feature>
<accession>A0A7M5XFL5</accession>
<organism evidence="2 3">
    <name type="scientific">Clytia hemisphaerica</name>
    <dbReference type="NCBI Taxonomy" id="252671"/>
    <lineage>
        <taxon>Eukaryota</taxon>
        <taxon>Metazoa</taxon>
        <taxon>Cnidaria</taxon>
        <taxon>Hydrozoa</taxon>
        <taxon>Hydroidolina</taxon>
        <taxon>Leptothecata</taxon>
        <taxon>Obeliida</taxon>
        <taxon>Clytiidae</taxon>
        <taxon>Clytia</taxon>
    </lineage>
</organism>
<dbReference type="RefSeq" id="XP_066913568.1">
    <property type="nucleotide sequence ID" value="XM_067057467.1"/>
</dbReference>
<evidence type="ECO:0000313" key="3">
    <source>
        <dbReference type="Proteomes" id="UP000594262"/>
    </source>
</evidence>
<evidence type="ECO:0000313" key="2">
    <source>
        <dbReference type="EnsemblMetazoa" id="CLYHEMP022181.1"/>
    </source>
</evidence>
<dbReference type="Proteomes" id="UP000594262">
    <property type="component" value="Unplaced"/>
</dbReference>
<sequence length="274" mass="31988">MASIQNSLIILVCIAGIVSGGSPPSSFNKKPNSKFKSLKGIWLDNIRNKNPTNVPLEHQTRSDAMQLYSIRSKQIVKVKEVSEKAWEQPNYELTMTPKSRSRRDNKFVTETVSYQRLKIRSADNQKYLCARTNGEIVFKNKADKKNKPRKRCLFHWEFTKQMHIQLSLEAGDKKRYYLSVKDNLIKLREKEETTEIERSFIWLPTKPLKGQGTRLPMSGNERRSRTFDFDLDAVFGKMFPEEILREKDRQIELLLEEVRNLKGKASESDCDKRK</sequence>
<feature type="signal peptide" evidence="1">
    <location>
        <begin position="1"/>
        <end position="20"/>
    </location>
</feature>
<dbReference type="OrthoDB" id="10561686at2759"/>
<dbReference type="EnsemblMetazoa" id="CLYHEMT022181.1">
    <property type="protein sequence ID" value="CLYHEMP022181.1"/>
    <property type="gene ID" value="CLYHEMG022181"/>
</dbReference>
<keyword evidence="1" id="KW-0732">Signal</keyword>
<proteinExistence type="predicted"/>
<protein>
    <submittedName>
        <fullName evidence="2">Uncharacterized protein</fullName>
    </submittedName>
</protein>
<dbReference type="AlphaFoldDB" id="A0A7M5XFL5"/>
<keyword evidence="3" id="KW-1185">Reference proteome</keyword>
<name>A0A7M5XFL5_9CNID</name>
<evidence type="ECO:0000256" key="1">
    <source>
        <dbReference type="SAM" id="SignalP"/>
    </source>
</evidence>
<reference evidence="2" key="1">
    <citation type="submission" date="2021-01" db="UniProtKB">
        <authorList>
            <consortium name="EnsemblMetazoa"/>
        </authorList>
    </citation>
    <scope>IDENTIFICATION</scope>
</reference>